<organism evidence="1">
    <name type="scientific">Anguilla anguilla</name>
    <name type="common">European freshwater eel</name>
    <name type="synonym">Muraena anguilla</name>
    <dbReference type="NCBI Taxonomy" id="7936"/>
    <lineage>
        <taxon>Eukaryota</taxon>
        <taxon>Metazoa</taxon>
        <taxon>Chordata</taxon>
        <taxon>Craniata</taxon>
        <taxon>Vertebrata</taxon>
        <taxon>Euteleostomi</taxon>
        <taxon>Actinopterygii</taxon>
        <taxon>Neopterygii</taxon>
        <taxon>Teleostei</taxon>
        <taxon>Anguilliformes</taxon>
        <taxon>Anguillidae</taxon>
        <taxon>Anguilla</taxon>
    </lineage>
</organism>
<protein>
    <submittedName>
        <fullName evidence="1">Uncharacterized protein</fullName>
    </submittedName>
</protein>
<reference evidence="1" key="1">
    <citation type="submission" date="2014-11" db="EMBL/GenBank/DDBJ databases">
        <authorList>
            <person name="Amaro Gonzalez C."/>
        </authorList>
    </citation>
    <scope>NUCLEOTIDE SEQUENCE</scope>
</reference>
<dbReference type="AlphaFoldDB" id="A0A0E9SS16"/>
<name>A0A0E9SS16_ANGAN</name>
<evidence type="ECO:0000313" key="1">
    <source>
        <dbReference type="EMBL" id="JAH43445.1"/>
    </source>
</evidence>
<reference evidence="1" key="2">
    <citation type="journal article" date="2015" name="Fish Shellfish Immunol.">
        <title>Early steps in the European eel (Anguilla anguilla)-Vibrio vulnificus interaction in the gills: Role of the RtxA13 toxin.</title>
        <authorList>
            <person name="Callol A."/>
            <person name="Pajuelo D."/>
            <person name="Ebbesson L."/>
            <person name="Teles M."/>
            <person name="MacKenzie S."/>
            <person name="Amaro C."/>
        </authorList>
    </citation>
    <scope>NUCLEOTIDE SEQUENCE</scope>
</reference>
<dbReference type="EMBL" id="GBXM01065132">
    <property type="protein sequence ID" value="JAH43445.1"/>
    <property type="molecule type" value="Transcribed_RNA"/>
</dbReference>
<accession>A0A0E9SS16</accession>
<proteinExistence type="predicted"/>
<sequence>MTWFVIYSGGIPVHYKIITWHLPCIINEFFFCELMN</sequence>